<accession>A0A074LCZ5</accession>
<organism evidence="1 2">
    <name type="scientific">Anditalea andensis</name>
    <dbReference type="NCBI Taxonomy" id="1048983"/>
    <lineage>
        <taxon>Bacteria</taxon>
        <taxon>Pseudomonadati</taxon>
        <taxon>Bacteroidota</taxon>
        <taxon>Cytophagia</taxon>
        <taxon>Cytophagales</taxon>
        <taxon>Cytophagaceae</taxon>
        <taxon>Anditalea</taxon>
    </lineage>
</organism>
<proteinExistence type="predicted"/>
<keyword evidence="2" id="KW-1185">Reference proteome</keyword>
<comment type="caution">
    <text evidence="1">The sequence shown here is derived from an EMBL/GenBank/DDBJ whole genome shotgun (WGS) entry which is preliminary data.</text>
</comment>
<gene>
    <name evidence="1" type="ORF">EL17_23525</name>
</gene>
<evidence type="ECO:0000313" key="2">
    <source>
        <dbReference type="Proteomes" id="UP000027821"/>
    </source>
</evidence>
<protein>
    <submittedName>
        <fullName evidence="1">Uncharacterized protein</fullName>
    </submittedName>
</protein>
<dbReference type="AlphaFoldDB" id="A0A074LCZ5"/>
<dbReference type="EMBL" id="JMIH01000048">
    <property type="protein sequence ID" value="KEO71632.1"/>
    <property type="molecule type" value="Genomic_DNA"/>
</dbReference>
<reference evidence="1 2" key="1">
    <citation type="submission" date="2014-04" db="EMBL/GenBank/DDBJ databases">
        <title>Characterization and application of a salt tolerant electro-active bacterium.</title>
        <authorList>
            <person name="Yang L."/>
            <person name="Wei S."/>
            <person name="Tay Q.X.M."/>
        </authorList>
    </citation>
    <scope>NUCLEOTIDE SEQUENCE [LARGE SCALE GENOMIC DNA]</scope>
    <source>
        <strain evidence="1 2">LY1</strain>
    </source>
</reference>
<sequence>MDYLVPIFRNVIDELLLIIEIGIPAPVQDIDFWKLYILLPYAYRFFIAVVALEVKGEVHLQNTLKICHCLYIC</sequence>
<name>A0A074LCZ5_9BACT</name>
<dbReference type="Proteomes" id="UP000027821">
    <property type="component" value="Unassembled WGS sequence"/>
</dbReference>
<evidence type="ECO:0000313" key="1">
    <source>
        <dbReference type="EMBL" id="KEO71632.1"/>
    </source>
</evidence>